<reference evidence="8" key="1">
    <citation type="submission" date="2022-11" db="UniProtKB">
        <authorList>
            <consortium name="WormBaseParasite"/>
        </authorList>
    </citation>
    <scope>IDENTIFICATION</scope>
</reference>
<feature type="domain" description="AGC-kinase C-terminal" evidence="6">
    <location>
        <begin position="27"/>
        <end position="97"/>
    </location>
</feature>
<keyword evidence="1" id="KW-0723">Serine/threonine-protein kinase</keyword>
<keyword evidence="5" id="KW-0067">ATP-binding</keyword>
<evidence type="ECO:0000313" key="8">
    <source>
        <dbReference type="WBParaSite" id="PSU_v2.g15332.t1"/>
    </source>
</evidence>
<dbReference type="PROSITE" id="PS51285">
    <property type="entry name" value="AGC_KINASE_CTER"/>
    <property type="match status" value="1"/>
</dbReference>
<evidence type="ECO:0000256" key="2">
    <source>
        <dbReference type="ARBA" id="ARBA00022679"/>
    </source>
</evidence>
<name>A0A914Y7A1_9BILA</name>
<evidence type="ECO:0000256" key="4">
    <source>
        <dbReference type="ARBA" id="ARBA00022777"/>
    </source>
</evidence>
<evidence type="ECO:0000313" key="7">
    <source>
        <dbReference type="Proteomes" id="UP000887577"/>
    </source>
</evidence>
<dbReference type="PANTHER" id="PTHR24351">
    <property type="entry name" value="RIBOSOMAL PROTEIN S6 KINASE"/>
    <property type="match status" value="1"/>
</dbReference>
<dbReference type="GO" id="GO:0004674">
    <property type="term" value="F:protein serine/threonine kinase activity"/>
    <property type="evidence" value="ECO:0007669"/>
    <property type="project" value="UniProtKB-KW"/>
</dbReference>
<dbReference type="AlphaFoldDB" id="A0A914Y7A1"/>
<dbReference type="InterPro" id="IPR017892">
    <property type="entry name" value="Pkinase_C"/>
</dbReference>
<evidence type="ECO:0000256" key="5">
    <source>
        <dbReference type="ARBA" id="ARBA00022840"/>
    </source>
</evidence>
<keyword evidence="3" id="KW-0547">Nucleotide-binding</keyword>
<proteinExistence type="predicted"/>
<dbReference type="Gene3D" id="1.10.510.10">
    <property type="entry name" value="Transferase(Phosphotransferase) domain 1"/>
    <property type="match status" value="1"/>
</dbReference>
<keyword evidence="2" id="KW-0808">Transferase</keyword>
<dbReference type="Proteomes" id="UP000887577">
    <property type="component" value="Unplaced"/>
</dbReference>
<evidence type="ECO:0000256" key="3">
    <source>
        <dbReference type="ARBA" id="ARBA00022741"/>
    </source>
</evidence>
<dbReference type="InterPro" id="IPR000961">
    <property type="entry name" value="AGC-kinase_C"/>
</dbReference>
<dbReference type="GO" id="GO:0005524">
    <property type="term" value="F:ATP binding"/>
    <property type="evidence" value="ECO:0007669"/>
    <property type="project" value="UniProtKB-KW"/>
</dbReference>
<keyword evidence="7" id="KW-1185">Reference proteome</keyword>
<keyword evidence="4" id="KW-0418">Kinase</keyword>
<protein>
    <submittedName>
        <fullName evidence="8">AGC-kinase C-terminal domain-containing protein</fullName>
    </submittedName>
</protein>
<organism evidence="7 8">
    <name type="scientific">Panagrolaimus superbus</name>
    <dbReference type="NCBI Taxonomy" id="310955"/>
    <lineage>
        <taxon>Eukaryota</taxon>
        <taxon>Metazoa</taxon>
        <taxon>Ecdysozoa</taxon>
        <taxon>Nematoda</taxon>
        <taxon>Chromadorea</taxon>
        <taxon>Rhabditida</taxon>
        <taxon>Tylenchina</taxon>
        <taxon>Panagrolaimomorpha</taxon>
        <taxon>Panagrolaimoidea</taxon>
        <taxon>Panagrolaimidae</taxon>
        <taxon>Panagrolaimus</taxon>
    </lineage>
</organism>
<dbReference type="Gene3D" id="3.30.200.20">
    <property type="entry name" value="Phosphorylase Kinase, domain 1"/>
    <property type="match status" value="1"/>
</dbReference>
<dbReference type="Pfam" id="PF00433">
    <property type="entry name" value="Pkinase_C"/>
    <property type="match status" value="1"/>
</dbReference>
<accession>A0A914Y7A1</accession>
<sequence>MALKRILPGSVSQNFHFDSTSEHPFFRRIDWVKIENRTVQPPFKPKIDNPRSTENFDSQFLKLPLKLTPPDYSVLDNLKDEFNGFTYINQNYDNEISIDDDDLELISPEATLRAEKNDQNNLYPRLSIMSQDSGVAVTIDRKPDNFVKFSQDEETMS</sequence>
<dbReference type="SMART" id="SM00133">
    <property type="entry name" value="S_TK_X"/>
    <property type="match status" value="1"/>
</dbReference>
<evidence type="ECO:0000256" key="1">
    <source>
        <dbReference type="ARBA" id="ARBA00022527"/>
    </source>
</evidence>
<evidence type="ECO:0000259" key="6">
    <source>
        <dbReference type="PROSITE" id="PS51285"/>
    </source>
</evidence>
<dbReference type="WBParaSite" id="PSU_v2.g15332.t1">
    <property type="protein sequence ID" value="PSU_v2.g15332.t1"/>
    <property type="gene ID" value="PSU_v2.g15332"/>
</dbReference>